<dbReference type="Pfam" id="PF01485">
    <property type="entry name" value="IBR"/>
    <property type="match status" value="1"/>
</dbReference>
<keyword evidence="12" id="KW-1133">Transmembrane helix</keyword>
<evidence type="ECO:0000256" key="4">
    <source>
        <dbReference type="ARBA" id="ARBA00012251"/>
    </source>
</evidence>
<dbReference type="PROSITE" id="PS50908">
    <property type="entry name" value="RWD"/>
    <property type="match status" value="1"/>
</dbReference>
<dbReference type="Pfam" id="PF00097">
    <property type="entry name" value="zf-C3HC4"/>
    <property type="match status" value="1"/>
</dbReference>
<dbReference type="InterPro" id="IPR047548">
    <property type="entry name" value="Rcat_RBR_RNF14"/>
</dbReference>
<dbReference type="InterPro" id="IPR013083">
    <property type="entry name" value="Znf_RING/FYVE/PHD"/>
</dbReference>
<evidence type="ECO:0000313" key="20">
    <source>
        <dbReference type="Proteomes" id="UP000076761"/>
    </source>
</evidence>
<name>A0A165PZQ6_9AGAM</name>
<dbReference type="CDD" id="cd20341">
    <property type="entry name" value="BRcat_RBR_RNF14"/>
    <property type="match status" value="1"/>
</dbReference>
<dbReference type="Gene3D" id="3.10.110.10">
    <property type="entry name" value="Ubiquitin Conjugating Enzyme"/>
    <property type="match status" value="1"/>
</dbReference>
<dbReference type="PROSITE" id="PS50089">
    <property type="entry name" value="ZF_RING_2"/>
    <property type="match status" value="1"/>
</dbReference>
<evidence type="ECO:0000259" key="18">
    <source>
        <dbReference type="PROSITE" id="PS51873"/>
    </source>
</evidence>
<evidence type="ECO:0000256" key="9">
    <source>
        <dbReference type="ARBA" id="ARBA00022771"/>
    </source>
</evidence>
<keyword evidence="11" id="KW-0862">Zinc</keyword>
<dbReference type="EMBL" id="KV425604">
    <property type="protein sequence ID" value="KZT21710.1"/>
    <property type="molecule type" value="Genomic_DNA"/>
</dbReference>
<keyword evidence="13" id="KW-0472">Membrane</keyword>
<protein>
    <recommendedName>
        <fullName evidence="4">RBR-type E3 ubiquitin transferase</fullName>
        <ecNumber evidence="4">2.3.2.31</ecNumber>
    </recommendedName>
</protein>
<dbReference type="PROSITE" id="PS51873">
    <property type="entry name" value="TRIAD"/>
    <property type="match status" value="1"/>
</dbReference>
<evidence type="ECO:0000256" key="8">
    <source>
        <dbReference type="ARBA" id="ARBA00022737"/>
    </source>
</evidence>
<evidence type="ECO:0000259" key="17">
    <source>
        <dbReference type="PROSITE" id="PS50908"/>
    </source>
</evidence>
<dbReference type="InterPro" id="IPR001841">
    <property type="entry name" value="Znf_RING"/>
</dbReference>
<evidence type="ECO:0000259" key="16">
    <source>
        <dbReference type="PROSITE" id="PS50089"/>
    </source>
</evidence>
<dbReference type="FunCoup" id="A0A165PZQ6">
    <property type="interactions" value="126"/>
</dbReference>
<keyword evidence="7" id="KW-0479">Metal-binding</keyword>
<dbReference type="InterPro" id="IPR031127">
    <property type="entry name" value="E3_UB_ligase_RBR"/>
</dbReference>
<feature type="domain" description="RING-type" evidence="16">
    <location>
        <begin position="210"/>
        <end position="255"/>
    </location>
</feature>
<dbReference type="SMART" id="SM00591">
    <property type="entry name" value="RWD"/>
    <property type="match status" value="1"/>
</dbReference>
<comment type="subcellular location">
    <subcellularLocation>
        <location evidence="2">Membrane</location>
        <topology evidence="2">Single-pass membrane protein</topology>
    </subcellularLocation>
</comment>
<dbReference type="InterPro" id="IPR017907">
    <property type="entry name" value="Znf_RING_CS"/>
</dbReference>
<dbReference type="SUPFAM" id="SSF57850">
    <property type="entry name" value="RING/U-box"/>
    <property type="match status" value="3"/>
</dbReference>
<evidence type="ECO:0000256" key="14">
    <source>
        <dbReference type="ARBA" id="ARBA00044508"/>
    </source>
</evidence>
<evidence type="ECO:0000256" key="6">
    <source>
        <dbReference type="ARBA" id="ARBA00022692"/>
    </source>
</evidence>
<dbReference type="GO" id="GO:0031090">
    <property type="term" value="C:organelle membrane"/>
    <property type="evidence" value="ECO:0007669"/>
    <property type="project" value="UniProtKB-ARBA"/>
</dbReference>
<evidence type="ECO:0000256" key="15">
    <source>
        <dbReference type="PROSITE-ProRule" id="PRU00175"/>
    </source>
</evidence>
<organism evidence="19 20">
    <name type="scientific">Neolentinus lepideus HHB14362 ss-1</name>
    <dbReference type="NCBI Taxonomy" id="1314782"/>
    <lineage>
        <taxon>Eukaryota</taxon>
        <taxon>Fungi</taxon>
        <taxon>Dikarya</taxon>
        <taxon>Basidiomycota</taxon>
        <taxon>Agaricomycotina</taxon>
        <taxon>Agaricomycetes</taxon>
        <taxon>Gloeophyllales</taxon>
        <taxon>Gloeophyllaceae</taxon>
        <taxon>Neolentinus</taxon>
    </lineage>
</organism>
<feature type="domain" description="RWD" evidence="17">
    <location>
        <begin position="24"/>
        <end position="169"/>
    </location>
</feature>
<keyword evidence="9 15" id="KW-0863">Zinc-finger</keyword>
<evidence type="ECO:0000256" key="7">
    <source>
        <dbReference type="ARBA" id="ARBA00022723"/>
    </source>
</evidence>
<feature type="domain" description="RING-type" evidence="18">
    <location>
        <begin position="206"/>
        <end position="463"/>
    </location>
</feature>
<evidence type="ECO:0000256" key="12">
    <source>
        <dbReference type="ARBA" id="ARBA00022989"/>
    </source>
</evidence>
<comment type="pathway">
    <text evidence="3">Protein modification; protein ubiquitination.</text>
</comment>
<dbReference type="PANTHER" id="PTHR11685">
    <property type="entry name" value="RBR FAMILY RING FINGER AND IBR DOMAIN-CONTAINING"/>
    <property type="match status" value="1"/>
</dbReference>
<evidence type="ECO:0000256" key="10">
    <source>
        <dbReference type="ARBA" id="ARBA00022786"/>
    </source>
</evidence>
<keyword evidence="6" id="KW-0812">Transmembrane</keyword>
<keyword evidence="8" id="KW-0677">Repeat</keyword>
<dbReference type="STRING" id="1314782.A0A165PZQ6"/>
<dbReference type="GO" id="GO:0008270">
    <property type="term" value="F:zinc ion binding"/>
    <property type="evidence" value="ECO:0007669"/>
    <property type="project" value="UniProtKB-KW"/>
</dbReference>
<dbReference type="AlphaFoldDB" id="A0A165PZQ6"/>
<dbReference type="InParanoid" id="A0A165PZQ6"/>
<dbReference type="CDD" id="cd23134">
    <property type="entry name" value="RING-HC_ITT1-like"/>
    <property type="match status" value="1"/>
</dbReference>
<dbReference type="CDD" id="cd23820">
    <property type="entry name" value="RWD_RNF14"/>
    <property type="match status" value="1"/>
</dbReference>
<dbReference type="Gene3D" id="1.20.120.1750">
    <property type="match status" value="1"/>
</dbReference>
<evidence type="ECO:0000256" key="13">
    <source>
        <dbReference type="ARBA" id="ARBA00023136"/>
    </source>
</evidence>
<dbReference type="InterPro" id="IPR006575">
    <property type="entry name" value="RWD_dom"/>
</dbReference>
<gene>
    <name evidence="19" type="ORF">NEOLEDRAFT_1139125</name>
</gene>
<evidence type="ECO:0000256" key="3">
    <source>
        <dbReference type="ARBA" id="ARBA00004906"/>
    </source>
</evidence>
<dbReference type="SMART" id="SM00647">
    <property type="entry name" value="IBR"/>
    <property type="match status" value="2"/>
</dbReference>
<dbReference type="CDD" id="cd20354">
    <property type="entry name" value="Rcat_RBR_RNF14"/>
    <property type="match status" value="1"/>
</dbReference>
<comment type="catalytic activity">
    <reaction evidence="1">
        <text>[E2 ubiquitin-conjugating enzyme]-S-ubiquitinyl-L-cysteine + [acceptor protein]-L-lysine = [E2 ubiquitin-conjugating enzyme]-L-cysteine + [acceptor protein]-N(6)-ubiquitinyl-L-lysine.</text>
        <dbReference type="EC" id="2.3.2.31"/>
    </reaction>
</comment>
<dbReference type="PROSITE" id="PS00518">
    <property type="entry name" value="ZF_RING_1"/>
    <property type="match status" value="1"/>
</dbReference>
<comment type="similarity">
    <text evidence="14">Belongs to the RBR family. RNF14 subfamily.</text>
</comment>
<dbReference type="Pfam" id="PF05773">
    <property type="entry name" value="RWD"/>
    <property type="match status" value="1"/>
</dbReference>
<dbReference type="InterPro" id="IPR002867">
    <property type="entry name" value="IBR_dom"/>
</dbReference>
<evidence type="ECO:0000256" key="1">
    <source>
        <dbReference type="ARBA" id="ARBA00001798"/>
    </source>
</evidence>
<keyword evidence="20" id="KW-1185">Reference proteome</keyword>
<accession>A0A165PZQ6</accession>
<dbReference type="Pfam" id="PF22191">
    <property type="entry name" value="IBR_1"/>
    <property type="match status" value="1"/>
</dbReference>
<dbReference type="GO" id="GO:0016567">
    <property type="term" value="P:protein ubiquitination"/>
    <property type="evidence" value="ECO:0007669"/>
    <property type="project" value="InterPro"/>
</dbReference>
<dbReference type="InterPro" id="IPR044066">
    <property type="entry name" value="TRIAD_supradom"/>
</dbReference>
<dbReference type="SUPFAM" id="SSF54495">
    <property type="entry name" value="UBC-like"/>
    <property type="match status" value="1"/>
</dbReference>
<dbReference type="Proteomes" id="UP000076761">
    <property type="component" value="Unassembled WGS sequence"/>
</dbReference>
<dbReference type="InterPro" id="IPR018957">
    <property type="entry name" value="Znf_C3HC4_RING-type"/>
</dbReference>
<dbReference type="Gene3D" id="3.30.40.10">
    <property type="entry name" value="Zinc/RING finger domain, C3HC4 (zinc finger)"/>
    <property type="match status" value="1"/>
</dbReference>
<keyword evidence="10" id="KW-0833">Ubl conjugation pathway</keyword>
<dbReference type="GO" id="GO:0005737">
    <property type="term" value="C:cytoplasm"/>
    <property type="evidence" value="ECO:0007669"/>
    <property type="project" value="UniProtKB-ARBA"/>
</dbReference>
<dbReference type="GO" id="GO:0061630">
    <property type="term" value="F:ubiquitin protein ligase activity"/>
    <property type="evidence" value="ECO:0007669"/>
    <property type="project" value="UniProtKB-EC"/>
</dbReference>
<reference evidence="19 20" key="1">
    <citation type="journal article" date="2016" name="Mol. Biol. Evol.">
        <title>Comparative Genomics of Early-Diverging Mushroom-Forming Fungi Provides Insights into the Origins of Lignocellulose Decay Capabilities.</title>
        <authorList>
            <person name="Nagy L.G."/>
            <person name="Riley R."/>
            <person name="Tritt A."/>
            <person name="Adam C."/>
            <person name="Daum C."/>
            <person name="Floudas D."/>
            <person name="Sun H."/>
            <person name="Yadav J.S."/>
            <person name="Pangilinan J."/>
            <person name="Larsson K.H."/>
            <person name="Matsuura K."/>
            <person name="Barry K."/>
            <person name="Labutti K."/>
            <person name="Kuo R."/>
            <person name="Ohm R.A."/>
            <person name="Bhattacharya S.S."/>
            <person name="Shirouzu T."/>
            <person name="Yoshinaga Y."/>
            <person name="Martin F.M."/>
            <person name="Grigoriev I.V."/>
            <person name="Hibbett D.S."/>
        </authorList>
    </citation>
    <scope>NUCLEOTIDE SEQUENCE [LARGE SCALE GENOMIC DNA]</scope>
    <source>
        <strain evidence="19 20">HHB14362 ss-1</strain>
    </source>
</reference>
<dbReference type="FunFam" id="3.30.40.10:FF:000051">
    <property type="entry name" value="RBR-type E3 ubiquitin transferase"/>
    <property type="match status" value="1"/>
</dbReference>
<dbReference type="InterPro" id="IPR016135">
    <property type="entry name" value="UBQ-conjugating_enzyme/RWD"/>
</dbReference>
<dbReference type="OrthoDB" id="1431934at2759"/>
<keyword evidence="5" id="KW-0808">Transferase</keyword>
<dbReference type="SMART" id="SM00184">
    <property type="entry name" value="RING"/>
    <property type="match status" value="2"/>
</dbReference>
<evidence type="ECO:0000313" key="19">
    <source>
        <dbReference type="EMBL" id="KZT21710.1"/>
    </source>
</evidence>
<evidence type="ECO:0000256" key="2">
    <source>
        <dbReference type="ARBA" id="ARBA00004167"/>
    </source>
</evidence>
<sequence>MTVNGPQIERSQEDEDVCRLMQQEEWEVLQSIYPECSSADISKGSIKLEIPIELGGTREVEIVDDGTLSSSAERLEDAGPSCKIVSQGLAPISLSLSTLPPLLLDIVLPSSYPLHSAPILLHLHATHSWLSRTALLLLKQKLIAMWAEGEGILYEWVEWFKSGNFLEAINSTEDSIVCLPHPSPIRLAKLLASHDALSAQEVFSHMSHPCAICMTSLKGSKCIRLACSHVFCRPCLEEYWGMAIREGGIGQVRCPDPECVKEGIEANEEEVRRVVSEDEVKRWKRLREKRDLDRDPTIIHCPLDFCQTPVPKPKTITDDDSSGWNRLRTCHECSYSFCAYCRRTWHGPHTSCAIPFTASFIIDYLAHEPGSSERLLIESRYGKNNVKKLVLQYEEDKANREYLERETTTCPTCEVKVQKSHGCNHMTCARCKTHFCYRCGTKLNPSHPYGHFSTPGLSCYSKLFDHESVEDEWQPIEGFEDL</sequence>
<evidence type="ECO:0000256" key="5">
    <source>
        <dbReference type="ARBA" id="ARBA00022679"/>
    </source>
</evidence>
<evidence type="ECO:0000256" key="11">
    <source>
        <dbReference type="ARBA" id="ARBA00022833"/>
    </source>
</evidence>
<dbReference type="EC" id="2.3.2.31" evidence="4"/>
<proteinExistence type="inferred from homology"/>